<keyword evidence="2" id="KW-1185">Reference proteome</keyword>
<gene>
    <name evidence="1" type="ordered locus">Exig_1215</name>
</gene>
<dbReference type="RefSeq" id="WP_012370115.1">
    <property type="nucleotide sequence ID" value="NC_010556.1"/>
</dbReference>
<reference evidence="2" key="3">
    <citation type="submission" date="2008-04" db="EMBL/GenBank/DDBJ databases">
        <title>Complete sequence of chromosome of Exiguobacterium sibiricum 255-15.</title>
        <authorList>
            <consortium name="US DOE Joint Genome Institute"/>
            <person name="Copeland A."/>
            <person name="Lucas S."/>
            <person name="Lapidus A."/>
            <person name="Glavina del Rio T."/>
            <person name="Dalin E."/>
            <person name="Tice H."/>
            <person name="Bruce D."/>
            <person name="Goodwin L."/>
            <person name="Pitluck S."/>
            <person name="Kiss H."/>
            <person name="Chertkov O."/>
            <person name="Monk C."/>
            <person name="Brettin T."/>
            <person name="Detter J.C."/>
            <person name="Han C."/>
            <person name="Kuske C.R."/>
            <person name="Schmutz J."/>
            <person name="Larimer F."/>
            <person name="Land M."/>
            <person name="Hauser L."/>
            <person name="Kyrpides N."/>
            <person name="Mikhailova N."/>
            <person name="Vishnivetskaya T."/>
            <person name="Rodrigues D.F."/>
            <person name="Gilichinsky D."/>
            <person name="Tiedje J."/>
            <person name="Richardson P."/>
        </authorList>
    </citation>
    <scope>NUCLEOTIDE SEQUENCE [LARGE SCALE GENOMIC DNA]</scope>
    <source>
        <strain evidence="2">DSM 17290 / CIP 109462 / JCM 13490 / 255-15</strain>
    </source>
</reference>
<sequence>MDYELDRIIDYLNRNFHDHVSSFSGMILKETSPAIILIEDHVRRQLGHALYQYPEFISEIEDTIFRCLIDIRGNKESEDPTEIFISKAQLYSPYHYLVTFL</sequence>
<dbReference type="Proteomes" id="UP000001681">
    <property type="component" value="Chromosome"/>
</dbReference>
<accession>B1YET6</accession>
<dbReference type="STRING" id="262543.Exig_1215"/>
<organism evidence="1 2">
    <name type="scientific">Exiguobacterium sibiricum (strain DSM 17290 / CCUG 55495 / CIP 109462 / JCM 13490 / 255-15)</name>
    <dbReference type="NCBI Taxonomy" id="262543"/>
    <lineage>
        <taxon>Bacteria</taxon>
        <taxon>Bacillati</taxon>
        <taxon>Bacillota</taxon>
        <taxon>Bacilli</taxon>
        <taxon>Bacillales</taxon>
        <taxon>Bacillales Family XII. Incertae Sedis</taxon>
        <taxon>Exiguobacterium</taxon>
    </lineage>
</organism>
<reference evidence="1 2" key="1">
    <citation type="journal article" date="2006" name="Extremophiles">
        <title>Characterization of Exiguobacterium isolates from the Siberian permafrost. Description of Exiguobacterium sibiricum sp. nov.</title>
        <authorList>
            <person name="Rodrigues D.F."/>
            <person name="Goris J."/>
            <person name="Vishnivetskaya T."/>
            <person name="Gilichinsky D."/>
            <person name="Thomashow M.F."/>
            <person name="Tiedje J.M."/>
        </authorList>
    </citation>
    <scope>NUCLEOTIDE SEQUENCE [LARGE SCALE GENOMIC DNA]</scope>
    <source>
        <strain evidence="2">DSM 17290 / CIP 109462 / JCM 13490 / 255-15</strain>
    </source>
</reference>
<dbReference type="KEGG" id="esi:Exig_1215"/>
<name>B1YET6_EXIS2</name>
<dbReference type="HOGENOM" id="CLU_2287320_0_0_9"/>
<evidence type="ECO:0000313" key="1">
    <source>
        <dbReference type="EMBL" id="ACB60694.1"/>
    </source>
</evidence>
<dbReference type="OrthoDB" id="2353760at2"/>
<reference evidence="1 2" key="2">
    <citation type="journal article" date="2008" name="BMC Genomics">
        <title>Architecture of thermal adaptation in an Exiguobacterium sibiricum strain isolated from 3 million year old permafrost: a genome and transcriptome approach.</title>
        <authorList>
            <person name="Rodrigues D.F."/>
            <person name="Ivanova N."/>
            <person name="He Z."/>
            <person name="Huebner M."/>
            <person name="Zhou J."/>
            <person name="Tiedje J.M."/>
        </authorList>
    </citation>
    <scope>NUCLEOTIDE SEQUENCE [LARGE SCALE GENOMIC DNA]</scope>
    <source>
        <strain evidence="2">DSM 17290 / CIP 109462 / JCM 13490 / 255-15</strain>
    </source>
</reference>
<protein>
    <submittedName>
        <fullName evidence="1">Uncharacterized protein</fullName>
    </submittedName>
</protein>
<proteinExistence type="predicted"/>
<dbReference type="AlphaFoldDB" id="B1YET6"/>
<dbReference type="EMBL" id="CP001022">
    <property type="protein sequence ID" value="ACB60694.1"/>
    <property type="molecule type" value="Genomic_DNA"/>
</dbReference>
<evidence type="ECO:0000313" key="2">
    <source>
        <dbReference type="Proteomes" id="UP000001681"/>
    </source>
</evidence>